<organism evidence="3 5">
    <name type="scientific">Croceicoccus marinus</name>
    <dbReference type="NCBI Taxonomy" id="450378"/>
    <lineage>
        <taxon>Bacteria</taxon>
        <taxon>Pseudomonadati</taxon>
        <taxon>Pseudomonadota</taxon>
        <taxon>Alphaproteobacteria</taxon>
        <taxon>Sphingomonadales</taxon>
        <taxon>Erythrobacteraceae</taxon>
        <taxon>Croceicoccus</taxon>
    </lineage>
</organism>
<dbReference type="SUPFAM" id="SSF51735">
    <property type="entry name" value="NAD(P)-binding Rossmann-fold domains"/>
    <property type="match status" value="1"/>
</dbReference>
<keyword evidence="3" id="KW-0614">Plasmid</keyword>
<dbReference type="InterPro" id="IPR036291">
    <property type="entry name" value="NAD(P)-bd_dom_sf"/>
</dbReference>
<sequence length="229" mass="24224">MANVYITGAGRGIGLSLAQKHAEAGDRVFALVRDPAKSDELSQLAGGSGGKVTIHRMDAGDMASIPDAAAATGNDSVDVLYNVAGNTGPTDNELETEIDWDGWDSAFDVMVKGPLAVLKAFLPRMHEGSKVVNFSSQLAASTWPMGGYYAYGAAKAALNRLMRSVAIDLKDKGIIVVTLHPGWVQTDMGGPDAEITPEQSASGIHALTQKLTIGDSGDFFKWNGEHHPW</sequence>
<comment type="similarity">
    <text evidence="1">Belongs to the short-chain dehydrogenases/reductases (SDR) family.</text>
</comment>
<dbReference type="Proteomes" id="UP000515297">
    <property type="component" value="Plasmid plas1"/>
</dbReference>
<dbReference type="PANTHER" id="PTHR45458:SF1">
    <property type="entry name" value="SHORT CHAIN DEHYDROGENASE"/>
    <property type="match status" value="1"/>
</dbReference>
<geneLocation type="plasmid" evidence="5">
    <name>pcme4a9i</name>
</geneLocation>
<proteinExistence type="inferred from homology"/>
<dbReference type="InterPro" id="IPR002347">
    <property type="entry name" value="SDR_fam"/>
</dbReference>
<dbReference type="STRING" id="450378.GCA_001661675_03357"/>
<dbReference type="OrthoDB" id="9785826at2"/>
<name>A0A1Z1FGV8_9SPHN</name>
<reference evidence="4 6" key="2">
    <citation type="submission" date="2020-08" db="EMBL/GenBank/DDBJ databases">
        <authorList>
            <person name="Liu G."/>
            <person name="Sun C."/>
        </authorList>
    </citation>
    <scope>NUCLEOTIDE SEQUENCE [LARGE SCALE GENOMIC DNA]</scope>
    <source>
        <strain evidence="4 6">OT19</strain>
        <plasmid evidence="4 6">plas1</plasmid>
    </source>
</reference>
<dbReference type="PRINTS" id="PR00081">
    <property type="entry name" value="GDHRDH"/>
</dbReference>
<dbReference type="PANTHER" id="PTHR45458">
    <property type="entry name" value="SHORT-CHAIN DEHYDROGENASE/REDUCTASE SDR"/>
    <property type="match status" value="1"/>
</dbReference>
<feature type="domain" description="Ketoreductase" evidence="2">
    <location>
        <begin position="2"/>
        <end position="186"/>
    </location>
</feature>
<protein>
    <submittedName>
        <fullName evidence="4">SDR family NAD(P)-dependent oxidoreductase</fullName>
    </submittedName>
    <submittedName>
        <fullName evidence="3">Short-chain dehydrogenase</fullName>
    </submittedName>
</protein>
<evidence type="ECO:0000313" key="4">
    <source>
        <dbReference type="EMBL" id="QNE07460.1"/>
    </source>
</evidence>
<dbReference type="PROSITE" id="PS00061">
    <property type="entry name" value="ADH_SHORT"/>
    <property type="match status" value="1"/>
</dbReference>
<accession>A0A1Z1FGV8</accession>
<dbReference type="PRINTS" id="PR00080">
    <property type="entry name" value="SDRFAMILY"/>
</dbReference>
<dbReference type="InterPro" id="IPR020904">
    <property type="entry name" value="Sc_DH/Rdtase_CS"/>
</dbReference>
<evidence type="ECO:0000259" key="2">
    <source>
        <dbReference type="SMART" id="SM00822"/>
    </source>
</evidence>
<geneLocation type="plasmid" evidence="3">
    <name>pCME4A9I</name>
</geneLocation>
<dbReference type="Gene3D" id="3.40.50.720">
    <property type="entry name" value="NAD(P)-binding Rossmann-like Domain"/>
    <property type="match status" value="1"/>
</dbReference>
<gene>
    <name evidence="3" type="ORF">A9D14_16705</name>
    <name evidence="4" type="ORF">H4O24_16415</name>
</gene>
<dbReference type="SMART" id="SM00822">
    <property type="entry name" value="PKS_KR"/>
    <property type="match status" value="1"/>
</dbReference>
<geneLocation type="plasmid" evidence="4 6">
    <name>plas1</name>
</geneLocation>
<evidence type="ECO:0000256" key="1">
    <source>
        <dbReference type="RuleBase" id="RU000363"/>
    </source>
</evidence>
<dbReference type="KEGG" id="cman:A9D14_16705"/>
<evidence type="ECO:0000313" key="5">
    <source>
        <dbReference type="Proteomes" id="UP000195807"/>
    </source>
</evidence>
<dbReference type="InterPro" id="IPR057326">
    <property type="entry name" value="KR_dom"/>
</dbReference>
<dbReference type="RefSeq" id="WP_066850419.1">
    <property type="nucleotide sequence ID" value="NZ_CP019603.1"/>
</dbReference>
<dbReference type="Proteomes" id="UP000195807">
    <property type="component" value="Plasmid pCME4A9I"/>
</dbReference>
<dbReference type="EMBL" id="CP060053">
    <property type="protein sequence ID" value="QNE07460.1"/>
    <property type="molecule type" value="Genomic_DNA"/>
</dbReference>
<dbReference type="EMBL" id="CP019603">
    <property type="protein sequence ID" value="ARU17957.1"/>
    <property type="molecule type" value="Genomic_DNA"/>
</dbReference>
<evidence type="ECO:0000313" key="3">
    <source>
        <dbReference type="EMBL" id="ARU17957.1"/>
    </source>
</evidence>
<keyword evidence="5" id="KW-1185">Reference proteome</keyword>
<evidence type="ECO:0000313" key="6">
    <source>
        <dbReference type="Proteomes" id="UP000515297"/>
    </source>
</evidence>
<dbReference type="AlphaFoldDB" id="A0A1Z1FGV8"/>
<dbReference type="Pfam" id="PF00106">
    <property type="entry name" value="adh_short"/>
    <property type="match status" value="1"/>
</dbReference>
<dbReference type="GO" id="GO:0016616">
    <property type="term" value="F:oxidoreductase activity, acting on the CH-OH group of donors, NAD or NADP as acceptor"/>
    <property type="evidence" value="ECO:0007669"/>
    <property type="project" value="TreeGrafter"/>
</dbReference>
<reference evidence="3 5" key="1">
    <citation type="submission" date="2017-01" db="EMBL/GenBank/DDBJ databases">
        <title>Complete genome sequence of esterase-producing bacterium Croceicoccus marinus E4A9.</title>
        <authorList>
            <person name="Wu Y.-H."/>
            <person name="Cheng H."/>
            <person name="Xu L."/>
            <person name="Huo Y.-Y."/>
            <person name="Wang C.-S."/>
            <person name="Xu X.-W."/>
        </authorList>
    </citation>
    <scope>NUCLEOTIDE SEQUENCE [LARGE SCALE GENOMIC DNA]</scope>
    <source>
        <strain evidence="3 5">E4A9</strain>
        <plasmid evidence="3">pCME4A9I</plasmid>
        <plasmid evidence="5">Plasmid pcme4a9i</plasmid>
    </source>
</reference>
<dbReference type="InterPro" id="IPR052184">
    <property type="entry name" value="SDR_enzymes"/>
</dbReference>